<comment type="caution">
    <text evidence="3">The sequence shown here is derived from an EMBL/GenBank/DDBJ whole genome shotgun (WGS) entry which is preliminary data.</text>
</comment>
<dbReference type="STRING" id="870242.cpu_14950"/>
<keyword evidence="3" id="KW-0378">Hydrolase</keyword>
<dbReference type="GO" id="GO:0006163">
    <property type="term" value="P:purine nucleotide metabolic process"/>
    <property type="evidence" value="ECO:0007669"/>
    <property type="project" value="UniProtKB-ARBA"/>
</dbReference>
<evidence type="ECO:0000259" key="2">
    <source>
        <dbReference type="Pfam" id="PF02540"/>
    </source>
</evidence>
<dbReference type="Gene3D" id="3.40.50.620">
    <property type="entry name" value="HUPs"/>
    <property type="match status" value="1"/>
</dbReference>
<gene>
    <name evidence="3" type="ORF">cpu_14950</name>
</gene>
<dbReference type="InterPro" id="IPR022310">
    <property type="entry name" value="NAD/GMP_synthase"/>
</dbReference>
<feature type="active site" description="Nucleophile and sulfur donor" evidence="1">
    <location>
        <position position="177"/>
    </location>
</feature>
<dbReference type="PIRSF" id="PIRSF006661">
    <property type="entry name" value="PP-lp_UCP006661"/>
    <property type="match status" value="1"/>
</dbReference>
<dbReference type="InterPro" id="IPR005232">
    <property type="entry name" value="LarE"/>
</dbReference>
<sequence>MDQIRRNKLEKLQNILQEMGSVVIAFSGGVDSTFLLKVARDVLGDNALAVTATSSTYPAVELEEAKRLARILGARHLIIESEELNIEGFANNPPNRCYFCKKELFTKLLQVAEREGMAFVLDGSNADDLNDFRPGMEAAKELGVRSPLKEAGLTKDDIRYLSREMGLPTWNKPSFACLSSRFPYGTKITKEKLNQVDRGESFLRALGFQQIRLRHHGEIARIEIKREQFPLLIEKAQEIVEKLKDCGFTYVTLDLEGYRTGSMNEPLLRKGETQ</sequence>
<dbReference type="Pfam" id="PF02540">
    <property type="entry name" value="NAD_synthase"/>
    <property type="match status" value="1"/>
</dbReference>
<reference evidence="4" key="1">
    <citation type="submission" date="2016-12" db="EMBL/GenBank/DDBJ databases">
        <title>Draft Genome Sequences od Carboxydothermus pertinax and islandicus, Hydrogenogenic Carboxydotrophic Bacteria.</title>
        <authorList>
            <person name="Fukuyama Y."/>
            <person name="Ohmae K."/>
            <person name="Yoneda Y."/>
            <person name="Yoshida T."/>
            <person name="Sako Y."/>
        </authorList>
    </citation>
    <scope>NUCLEOTIDE SEQUENCE [LARGE SCALE GENOMIC DNA]</scope>
    <source>
        <strain evidence="4">Ug1</strain>
    </source>
</reference>
<proteinExistence type="predicted"/>
<feature type="domain" description="NAD/GMP synthase" evidence="2">
    <location>
        <begin position="13"/>
        <end position="81"/>
    </location>
</feature>
<dbReference type="OrthoDB" id="9776919at2"/>
<dbReference type="PANTHER" id="PTHR43169:SF2">
    <property type="entry name" value="NAD_GMP SYNTHASE DOMAIN-CONTAINING PROTEIN"/>
    <property type="match status" value="1"/>
</dbReference>
<name>A0A1L8CVK4_9THEO</name>
<organism evidence="3 4">
    <name type="scientific">Carboxydothermus pertinax</name>
    <dbReference type="NCBI Taxonomy" id="870242"/>
    <lineage>
        <taxon>Bacteria</taxon>
        <taxon>Bacillati</taxon>
        <taxon>Bacillota</taxon>
        <taxon>Clostridia</taxon>
        <taxon>Thermoanaerobacterales</taxon>
        <taxon>Thermoanaerobacteraceae</taxon>
        <taxon>Carboxydothermus</taxon>
    </lineage>
</organism>
<dbReference type="NCBIfam" id="TIGR00268">
    <property type="entry name" value="ATP-dependent sacrificial sulfur transferase LarE"/>
    <property type="match status" value="1"/>
</dbReference>
<dbReference type="InterPro" id="IPR052188">
    <property type="entry name" value="Ni-pincer_cofactor_biosynth"/>
</dbReference>
<evidence type="ECO:0000313" key="3">
    <source>
        <dbReference type="EMBL" id="GAV22985.1"/>
    </source>
</evidence>
<evidence type="ECO:0000313" key="4">
    <source>
        <dbReference type="Proteomes" id="UP000187485"/>
    </source>
</evidence>
<dbReference type="SUPFAM" id="SSF52402">
    <property type="entry name" value="Adenine nucleotide alpha hydrolases-like"/>
    <property type="match status" value="1"/>
</dbReference>
<dbReference type="CDD" id="cd01990">
    <property type="entry name" value="LarE-like"/>
    <property type="match status" value="1"/>
</dbReference>
<protein>
    <submittedName>
        <fullName evidence="3">Adenine nucleotide alpha hydrolase</fullName>
    </submittedName>
</protein>
<keyword evidence="4" id="KW-1185">Reference proteome</keyword>
<dbReference type="RefSeq" id="WP_075859439.1">
    <property type="nucleotide sequence ID" value="NZ_BDJK01000023.1"/>
</dbReference>
<accession>A0A1L8CVK4</accession>
<dbReference type="AlphaFoldDB" id="A0A1L8CVK4"/>
<dbReference type="Proteomes" id="UP000187485">
    <property type="component" value="Unassembled WGS sequence"/>
</dbReference>
<dbReference type="InterPro" id="IPR014729">
    <property type="entry name" value="Rossmann-like_a/b/a_fold"/>
</dbReference>
<dbReference type="PANTHER" id="PTHR43169">
    <property type="entry name" value="EXSB FAMILY PROTEIN"/>
    <property type="match status" value="1"/>
</dbReference>
<dbReference type="EMBL" id="BDJK01000023">
    <property type="protein sequence ID" value="GAV22985.1"/>
    <property type="molecule type" value="Genomic_DNA"/>
</dbReference>
<dbReference type="GO" id="GO:0016783">
    <property type="term" value="F:sulfurtransferase activity"/>
    <property type="evidence" value="ECO:0007669"/>
    <property type="project" value="InterPro"/>
</dbReference>
<dbReference type="GO" id="GO:0016787">
    <property type="term" value="F:hydrolase activity"/>
    <property type="evidence" value="ECO:0007669"/>
    <property type="project" value="UniProtKB-KW"/>
</dbReference>
<evidence type="ECO:0000256" key="1">
    <source>
        <dbReference type="PIRSR" id="PIRSR006661-1"/>
    </source>
</evidence>